<reference evidence="1 2" key="1">
    <citation type="submission" date="2006-10" db="EMBL/GenBank/DDBJ databases">
        <title>The Genome Sequence of Batrachochytrium dendrobatidis JEL423.</title>
        <authorList>
            <consortium name="The Broad Institute Genome Sequencing Platform"/>
            <person name="Birren B."/>
            <person name="Lander E."/>
            <person name="Galagan J."/>
            <person name="Cuomo C."/>
            <person name="Devon K."/>
            <person name="Jaffe D."/>
            <person name="Butler J."/>
            <person name="Alvarez P."/>
            <person name="Gnerre S."/>
            <person name="Grabherr M."/>
            <person name="Kleber M."/>
            <person name="Mauceli E."/>
            <person name="Brockman W."/>
            <person name="Young S."/>
            <person name="LaButti K."/>
            <person name="Sykes S."/>
            <person name="DeCaprio D."/>
            <person name="Crawford M."/>
            <person name="Koehrsen M."/>
            <person name="Engels R."/>
            <person name="Montgomery P."/>
            <person name="Pearson M."/>
            <person name="Howarth C."/>
            <person name="Larson L."/>
            <person name="White J."/>
            <person name="O'Leary S."/>
            <person name="Kodira C."/>
            <person name="Zeng Q."/>
            <person name="Yandava C."/>
            <person name="Alvarado L."/>
            <person name="Longcore J."/>
            <person name="James T."/>
        </authorList>
    </citation>
    <scope>NUCLEOTIDE SEQUENCE [LARGE SCALE GENOMIC DNA]</scope>
    <source>
        <strain evidence="1 2">JEL423</strain>
    </source>
</reference>
<dbReference type="VEuPathDB" id="FungiDB:BDEG_25667"/>
<sequence>MTQCWLLSLKALNIQVSVLPAQPFLRFWPSLIQPETSDDGFFHYAFYMYMLHSYRNHIPSFHPDTSHSILPHNTTAMPMFSCIILPEYGSKSAYWRRLQCVENRSLCQNKTKYQAQSMFHRFKASSACKRLRGLYVSDRNVINNALLFV</sequence>
<organism evidence="1 2">
    <name type="scientific">Batrachochytrium dendrobatidis (strain JEL423)</name>
    <dbReference type="NCBI Taxonomy" id="403673"/>
    <lineage>
        <taxon>Eukaryota</taxon>
        <taxon>Fungi</taxon>
        <taxon>Fungi incertae sedis</taxon>
        <taxon>Chytridiomycota</taxon>
        <taxon>Chytridiomycota incertae sedis</taxon>
        <taxon>Chytridiomycetes</taxon>
        <taxon>Rhizophydiales</taxon>
        <taxon>Rhizophydiales incertae sedis</taxon>
        <taxon>Batrachochytrium</taxon>
    </lineage>
</organism>
<name>A0A177WPY4_BATDL</name>
<evidence type="ECO:0000313" key="2">
    <source>
        <dbReference type="Proteomes" id="UP000077115"/>
    </source>
</evidence>
<dbReference type="EMBL" id="DS022307">
    <property type="protein sequence ID" value="OAJ42178.1"/>
    <property type="molecule type" value="Genomic_DNA"/>
</dbReference>
<gene>
    <name evidence="1" type="ORF">BDEG_25667</name>
</gene>
<protein>
    <submittedName>
        <fullName evidence="1">Uncharacterized protein</fullName>
    </submittedName>
</protein>
<dbReference type="AlphaFoldDB" id="A0A177WPY4"/>
<accession>A0A177WPY4</accession>
<reference evidence="1 2" key="2">
    <citation type="submission" date="2016-05" db="EMBL/GenBank/DDBJ databases">
        <title>Lineage-specific infection strategies underlie the spectrum of fungal disease in amphibians.</title>
        <authorList>
            <person name="Cuomo C.A."/>
            <person name="Farrer R.A."/>
            <person name="James T."/>
            <person name="Longcore J."/>
            <person name="Birren B."/>
        </authorList>
    </citation>
    <scope>NUCLEOTIDE SEQUENCE [LARGE SCALE GENOMIC DNA]</scope>
    <source>
        <strain evidence="1 2">JEL423</strain>
    </source>
</reference>
<evidence type="ECO:0000313" key="1">
    <source>
        <dbReference type="EMBL" id="OAJ42178.1"/>
    </source>
</evidence>
<proteinExistence type="predicted"/>
<dbReference type="Proteomes" id="UP000077115">
    <property type="component" value="Unassembled WGS sequence"/>
</dbReference>